<dbReference type="PANTHER" id="PTHR10176">
    <property type="entry name" value="GLYCOGEN SYNTHASE"/>
    <property type="match status" value="1"/>
</dbReference>
<sequence length="572" mass="64862">MGDKRKGNTKEAEQRAVRSSRLTVTPTPTLIIEASWEVCNKVGGIHTVLSGRAAEMMQRHDGQVLFVGPLQSEEALSNSFEACEIPFLKEWLEQTVLPFQFKLGRWRTSANPPVLLVDYSVPQEELHHFYYQLWKQYGIPSDKGFGDYPEALSFSLRVAEVIASLYTYYHKRRPMVAIFDEWTVGGALLRLKHLAPTLPTIFITHATTLGRSIASNGKELYRYLEQYDNDIMARELNVEAKHYVERAAALTATQFATVSDTTAQECQQFIGRKPVVLPNGFPLFSDSDYLRLEREHHSIRQEILKVVATLYGVDLPKDSLLVLTSGRYEYRNKGFDVVIDMLYSLSVKRCAKPLVMIFAIPAWVAMPRGDLRAMLQDVQSDMGESMQCPFLTHWLHHADSDTLTQALIRFCKVNGQKAPIYPVFIPCYLDGNDGVFNIPYYDFVSACDLTLFPSYYEPWGYTPHESIALGVPTVSSTLSGFGLAMADLLGRPNGDVTRGIAVVERNDENYIEAVEFVADIVQYFQMLPTISQKQQIALQAKKLASQADWIHFYNYYQQLIDDILTRHGEVSN</sequence>
<evidence type="ECO:0000256" key="1">
    <source>
        <dbReference type="ARBA" id="ARBA00022676"/>
    </source>
</evidence>
<dbReference type="InterPro" id="IPR008631">
    <property type="entry name" value="Glycogen_synth"/>
</dbReference>
<evidence type="ECO:0000256" key="2">
    <source>
        <dbReference type="ARBA" id="ARBA00022679"/>
    </source>
</evidence>
<dbReference type="Pfam" id="PF05693">
    <property type="entry name" value="Glycogen_syn"/>
    <property type="match status" value="2"/>
</dbReference>
<organism evidence="4 5">
    <name type="scientific">Porphyromonas miyakawae</name>
    <dbReference type="NCBI Taxonomy" id="3137470"/>
    <lineage>
        <taxon>Bacteria</taxon>
        <taxon>Pseudomonadati</taxon>
        <taxon>Bacteroidota</taxon>
        <taxon>Bacteroidia</taxon>
        <taxon>Bacteroidales</taxon>
        <taxon>Porphyromonadaceae</taxon>
        <taxon>Porphyromonas</taxon>
    </lineage>
</organism>
<dbReference type="EMBL" id="BAAFSF010000001">
    <property type="protein sequence ID" value="GAB1251633.1"/>
    <property type="molecule type" value="Genomic_DNA"/>
</dbReference>
<evidence type="ECO:0000313" key="5">
    <source>
        <dbReference type="Proteomes" id="UP001628220"/>
    </source>
</evidence>
<keyword evidence="5" id="KW-1185">Reference proteome</keyword>
<comment type="caution">
    <text evidence="4">The sequence shown here is derived from an EMBL/GenBank/DDBJ whole genome shotgun (WGS) entry which is preliminary data.</text>
</comment>
<keyword evidence="2" id="KW-0808">Transferase</keyword>
<accession>A0ABQ0E1R7</accession>
<dbReference type="Gene3D" id="3.40.50.2000">
    <property type="entry name" value="Glycogen Phosphorylase B"/>
    <property type="match status" value="2"/>
</dbReference>
<feature type="region of interest" description="Disordered" evidence="3">
    <location>
        <begin position="1"/>
        <end position="21"/>
    </location>
</feature>
<evidence type="ECO:0000256" key="3">
    <source>
        <dbReference type="SAM" id="MobiDB-lite"/>
    </source>
</evidence>
<dbReference type="RefSeq" id="WP_411915436.1">
    <property type="nucleotide sequence ID" value="NZ_BAAFSF010000001.1"/>
</dbReference>
<proteinExistence type="predicted"/>
<evidence type="ECO:0000313" key="4">
    <source>
        <dbReference type="EMBL" id="GAB1251633.1"/>
    </source>
</evidence>
<feature type="compositionally biased region" description="Basic and acidic residues" evidence="3">
    <location>
        <begin position="1"/>
        <end position="16"/>
    </location>
</feature>
<gene>
    <name evidence="4" type="ORF">Tsumi_07370</name>
</gene>
<dbReference type="Proteomes" id="UP001628220">
    <property type="component" value="Unassembled WGS sequence"/>
</dbReference>
<reference evidence="4 5" key="1">
    <citation type="journal article" date="2025" name="Int. J. Syst. Evol. Microbiol.">
        <title>Desulfovibrio falkowii sp. nov., Porphyromonas miyakawae sp. nov., Mediterraneibacter flintii sp. nov. and Owariibacterium komagatae gen. nov., sp. nov., isolated from human faeces.</title>
        <authorList>
            <person name="Hamaguchi T."/>
            <person name="Ohara M."/>
            <person name="Hisatomi A."/>
            <person name="Sekiguchi K."/>
            <person name="Takeda J.I."/>
            <person name="Ueyama J."/>
            <person name="Ito M."/>
            <person name="Nishiwaki H."/>
            <person name="Ogi T."/>
            <person name="Hirayama M."/>
            <person name="Ohkuma M."/>
            <person name="Sakamoto M."/>
            <person name="Ohno K."/>
        </authorList>
    </citation>
    <scope>NUCLEOTIDE SEQUENCE [LARGE SCALE GENOMIC DNA]</scope>
    <source>
        <strain evidence="4 5">13CB11C</strain>
    </source>
</reference>
<dbReference type="PANTHER" id="PTHR10176:SF3">
    <property type="entry name" value="GLYCOGEN [STARCH] SYNTHASE"/>
    <property type="match status" value="1"/>
</dbReference>
<name>A0ABQ0E1R7_9PORP</name>
<protein>
    <submittedName>
        <fullName evidence="4">Glycogen/starch synthase</fullName>
    </submittedName>
</protein>
<keyword evidence="1" id="KW-0328">Glycosyltransferase</keyword>
<dbReference type="SUPFAM" id="SSF53756">
    <property type="entry name" value="UDP-Glycosyltransferase/glycogen phosphorylase"/>
    <property type="match status" value="2"/>
</dbReference>